<dbReference type="Gene3D" id="3.40.190.10">
    <property type="entry name" value="Periplasmic binding protein-like II"/>
    <property type="match status" value="2"/>
</dbReference>
<feature type="region of interest" description="Disordered" evidence="1">
    <location>
        <begin position="315"/>
        <end position="339"/>
    </location>
</feature>
<name>A0A2P7MZ85_9CYAN</name>
<dbReference type="AlphaFoldDB" id="A0A2P7MZ85"/>
<proteinExistence type="predicted"/>
<comment type="caution">
    <text evidence="2">The sequence shown here is derived from an EMBL/GenBank/DDBJ whole genome shotgun (WGS) entry which is preliminary data.</text>
</comment>
<protein>
    <recommendedName>
        <fullName evidence="4">LysR substrate-binding domain-containing protein</fullName>
    </recommendedName>
</protein>
<dbReference type="EMBL" id="PXXO01000003">
    <property type="protein sequence ID" value="PSJ06527.1"/>
    <property type="molecule type" value="Genomic_DNA"/>
</dbReference>
<evidence type="ECO:0000313" key="3">
    <source>
        <dbReference type="Proteomes" id="UP000243002"/>
    </source>
</evidence>
<keyword evidence="3" id="KW-1185">Reference proteome</keyword>
<accession>A0A2P7MZ85</accession>
<organism evidence="2 3">
    <name type="scientific">Cyanobium usitatum str. Tous</name>
    <dbReference type="NCBI Taxonomy" id="2116684"/>
    <lineage>
        <taxon>Bacteria</taxon>
        <taxon>Bacillati</taxon>
        <taxon>Cyanobacteriota</taxon>
        <taxon>Cyanophyceae</taxon>
        <taxon>Synechococcales</taxon>
        <taxon>Prochlorococcaceae</taxon>
        <taxon>Cyanobium</taxon>
    </lineage>
</organism>
<gene>
    <name evidence="2" type="ORF">C7K55_03520</name>
</gene>
<evidence type="ECO:0008006" key="4">
    <source>
        <dbReference type="Google" id="ProtNLM"/>
    </source>
</evidence>
<sequence length="339" mass="37274">MFLLFCVKIIPVCWGVVVELDWLAALDGLIWLRTGHQVEARLRIGQSSVSRLSRRCADVFGLSLARRGSEWHLDGDTTLLNLERRVHQAVRWTNGGPLRLEAQHWSGPLLCEPAPAGWIAGCFHFYEYEKPLQLLREGVIDAWIASYPDVPAATDPTIACIGLSRMPIWLVVDQSHPLLELGEQVTFADVAAYPCMPMPDGAFPKFQAVLEACGLWNGGTAPKPIRNSSQSRQVNSEDLIVGFATPLSLLLSDDSCRVLPLELPLEVGDALLVPRQYERAPQTLQLLAQLRLRLESLAGAAPGLVVLDGVEHPSAAPSDQPFKEQWLPSAPSMPKTSKV</sequence>
<reference evidence="2 3" key="1">
    <citation type="journal article" date="2018" name="Environ. Microbiol.">
        <title>Ecological and genomic features of two widespread freshwater picocyanobacteria.</title>
        <authorList>
            <person name="Cabello-Yeves P.J."/>
            <person name="Picazo A."/>
            <person name="Camacho A."/>
            <person name="Callieri C."/>
            <person name="Rosselli R."/>
            <person name="Roda-Garcia J.J."/>
            <person name="Coutinho F.H."/>
            <person name="Rodriguez-Valera F."/>
        </authorList>
    </citation>
    <scope>NUCLEOTIDE SEQUENCE [LARGE SCALE GENOMIC DNA]</scope>
    <source>
        <strain evidence="2 3">Tous</strain>
    </source>
</reference>
<dbReference type="Proteomes" id="UP000243002">
    <property type="component" value="Unassembled WGS sequence"/>
</dbReference>
<evidence type="ECO:0000256" key="1">
    <source>
        <dbReference type="SAM" id="MobiDB-lite"/>
    </source>
</evidence>
<dbReference type="SUPFAM" id="SSF53850">
    <property type="entry name" value="Periplasmic binding protein-like II"/>
    <property type="match status" value="1"/>
</dbReference>
<evidence type="ECO:0000313" key="2">
    <source>
        <dbReference type="EMBL" id="PSJ06527.1"/>
    </source>
</evidence>